<dbReference type="AlphaFoldDB" id="A0A1E3QWI5"/>
<sequence length="64" mass="7689">MVVNKLAYISLKHIFEETPQRLTESVGVLLKWDLQLCLFRMYAYSHHTPTRFGRKRDLRVPKTR</sequence>
<gene>
    <name evidence="1" type="ORF">BABINDRAFT_160249</name>
</gene>
<keyword evidence="2" id="KW-1185">Reference proteome</keyword>
<protein>
    <submittedName>
        <fullName evidence="1">Uncharacterized protein</fullName>
    </submittedName>
</protein>
<dbReference type="Proteomes" id="UP000094336">
    <property type="component" value="Unassembled WGS sequence"/>
</dbReference>
<evidence type="ECO:0000313" key="1">
    <source>
        <dbReference type="EMBL" id="ODQ82043.1"/>
    </source>
</evidence>
<organism evidence="1 2">
    <name type="scientific">Babjeviella inositovora NRRL Y-12698</name>
    <dbReference type="NCBI Taxonomy" id="984486"/>
    <lineage>
        <taxon>Eukaryota</taxon>
        <taxon>Fungi</taxon>
        <taxon>Dikarya</taxon>
        <taxon>Ascomycota</taxon>
        <taxon>Saccharomycotina</taxon>
        <taxon>Pichiomycetes</taxon>
        <taxon>Serinales incertae sedis</taxon>
        <taxon>Babjeviella</taxon>
    </lineage>
</organism>
<name>A0A1E3QWI5_9ASCO</name>
<proteinExistence type="predicted"/>
<dbReference type="GeneID" id="30145984"/>
<reference evidence="2" key="1">
    <citation type="submission" date="2016-05" db="EMBL/GenBank/DDBJ databases">
        <title>Comparative genomics of biotechnologically important yeasts.</title>
        <authorList>
            <consortium name="DOE Joint Genome Institute"/>
            <person name="Riley R."/>
            <person name="Haridas S."/>
            <person name="Wolfe K.H."/>
            <person name="Lopes M.R."/>
            <person name="Hittinger C.T."/>
            <person name="Goker M."/>
            <person name="Salamov A."/>
            <person name="Wisecaver J."/>
            <person name="Long T.M."/>
            <person name="Aerts A.L."/>
            <person name="Barry K."/>
            <person name="Choi C."/>
            <person name="Clum A."/>
            <person name="Coughlan A.Y."/>
            <person name="Deshpande S."/>
            <person name="Douglass A.P."/>
            <person name="Hanson S.J."/>
            <person name="Klenk H.-P."/>
            <person name="Labutti K."/>
            <person name="Lapidus A."/>
            <person name="Lindquist E."/>
            <person name="Lipzen A."/>
            <person name="Meier-Kolthoff J.P."/>
            <person name="Ohm R.A."/>
            <person name="Otillar R.P."/>
            <person name="Pangilinan J."/>
            <person name="Peng Y."/>
            <person name="Rokas A."/>
            <person name="Rosa C.A."/>
            <person name="Scheuner C."/>
            <person name="Sibirny A.A."/>
            <person name="Slot J.C."/>
            <person name="Stielow J.B."/>
            <person name="Sun H."/>
            <person name="Kurtzman C.P."/>
            <person name="Blackwell M."/>
            <person name="Grigoriev I.V."/>
            <person name="Jeffries T.W."/>
        </authorList>
    </citation>
    <scope>NUCLEOTIDE SEQUENCE [LARGE SCALE GENOMIC DNA]</scope>
    <source>
        <strain evidence="2">NRRL Y-12698</strain>
    </source>
</reference>
<feature type="non-terminal residue" evidence="1">
    <location>
        <position position="64"/>
    </location>
</feature>
<dbReference type="EMBL" id="KV454427">
    <property type="protein sequence ID" value="ODQ82043.1"/>
    <property type="molecule type" value="Genomic_DNA"/>
</dbReference>
<dbReference type="RefSeq" id="XP_018987371.1">
    <property type="nucleotide sequence ID" value="XM_019128131.1"/>
</dbReference>
<accession>A0A1E3QWI5</accession>
<evidence type="ECO:0000313" key="2">
    <source>
        <dbReference type="Proteomes" id="UP000094336"/>
    </source>
</evidence>